<dbReference type="AlphaFoldDB" id="A0A177PD57"/>
<evidence type="ECO:0000313" key="3">
    <source>
        <dbReference type="Proteomes" id="UP000077628"/>
    </source>
</evidence>
<accession>A0A177PD57</accession>
<feature type="domain" description="Glycosyl transferase family 1" evidence="1">
    <location>
        <begin position="266"/>
        <end position="335"/>
    </location>
</feature>
<dbReference type="SUPFAM" id="SSF53756">
    <property type="entry name" value="UDP-Glycosyltransferase/glycogen phosphorylase"/>
    <property type="match status" value="1"/>
</dbReference>
<dbReference type="PANTHER" id="PTHR45947:SF3">
    <property type="entry name" value="SULFOQUINOVOSYL TRANSFERASE SQD2"/>
    <property type="match status" value="1"/>
</dbReference>
<dbReference type="PANTHER" id="PTHR45947">
    <property type="entry name" value="SULFOQUINOVOSYL TRANSFERASE SQD2"/>
    <property type="match status" value="1"/>
</dbReference>
<dbReference type="EMBL" id="LUUK01000012">
    <property type="protein sequence ID" value="OAI28317.1"/>
    <property type="molecule type" value="Genomic_DNA"/>
</dbReference>
<dbReference type="Pfam" id="PF00534">
    <property type="entry name" value="Glycos_transf_1"/>
    <property type="match status" value="1"/>
</dbReference>
<reference evidence="3" key="1">
    <citation type="submission" date="2016-03" db="EMBL/GenBank/DDBJ databases">
        <authorList>
            <person name="Heylen K."/>
            <person name="De Vos P."/>
            <person name="Vekeman B."/>
        </authorList>
    </citation>
    <scope>NUCLEOTIDE SEQUENCE [LARGE SCALE GENOMIC DNA]</scope>
    <source>
        <strain evidence="3">R-45383</strain>
    </source>
</reference>
<proteinExistence type="predicted"/>
<name>A0A177PD57_9GAMM</name>
<comment type="caution">
    <text evidence="2">The sequence shown here is derived from an EMBL/GenBank/DDBJ whole genome shotgun (WGS) entry which is preliminary data.</text>
</comment>
<sequence length="344" mass="38602">MARIAIFSKYFGYNIGGAEHSTLELLKRREAAGDNITAVIVANLRSHGAESLRMPLPDTWHIRSISLPADTVRFRFFAYWRNRAALSELGSSLKDFDALYAYGLYAPAVINAFTGQTVYLVRDEYGLGWNRNYRQGLKRWLFALYRLAEWPLERLWLRDLRRAIAKSRLIANSRFIAQELQGLAPDAPIDIEYPELDTATLQADFARHAADVSHKGIVLIGDNILKGGDIARKIAARLPGERFYLFDRRNLTEQRDGNLISMPWQSPGRVYAHAKLVIVPSRWHEAFGRVVLEAQVLGIPVVASACGGLPEAIGDPTALVADPDDIDSWLTKIAERLAPAVNHR</sequence>
<dbReference type="InterPro" id="IPR001296">
    <property type="entry name" value="Glyco_trans_1"/>
</dbReference>
<dbReference type="Proteomes" id="UP000077628">
    <property type="component" value="Unassembled WGS sequence"/>
</dbReference>
<gene>
    <name evidence="2" type="ORF">A1355_01150</name>
</gene>
<dbReference type="STRING" id="702114.A1355_01150"/>
<evidence type="ECO:0000259" key="1">
    <source>
        <dbReference type="Pfam" id="PF00534"/>
    </source>
</evidence>
<evidence type="ECO:0000313" key="2">
    <source>
        <dbReference type="EMBL" id="OAI28317.1"/>
    </source>
</evidence>
<dbReference type="InterPro" id="IPR050194">
    <property type="entry name" value="Glycosyltransferase_grp1"/>
</dbReference>
<dbReference type="RefSeq" id="WP_064024099.1">
    <property type="nucleotide sequence ID" value="NZ_LUUK01000012.1"/>
</dbReference>
<dbReference type="GO" id="GO:0016757">
    <property type="term" value="F:glycosyltransferase activity"/>
    <property type="evidence" value="ECO:0007669"/>
    <property type="project" value="InterPro"/>
</dbReference>
<dbReference type="Gene3D" id="3.40.50.2000">
    <property type="entry name" value="Glycogen Phosphorylase B"/>
    <property type="match status" value="2"/>
</dbReference>
<keyword evidence="3" id="KW-1185">Reference proteome</keyword>
<dbReference type="CDD" id="cd03801">
    <property type="entry name" value="GT4_PimA-like"/>
    <property type="match status" value="1"/>
</dbReference>
<dbReference type="OrthoDB" id="9768937at2"/>
<protein>
    <recommendedName>
        <fullName evidence="1">Glycosyl transferase family 1 domain-containing protein</fullName>
    </recommendedName>
</protein>
<organism evidence="2 3">
    <name type="scientific">Methylomonas koyamae</name>
    <dbReference type="NCBI Taxonomy" id="702114"/>
    <lineage>
        <taxon>Bacteria</taxon>
        <taxon>Pseudomonadati</taxon>
        <taxon>Pseudomonadota</taxon>
        <taxon>Gammaproteobacteria</taxon>
        <taxon>Methylococcales</taxon>
        <taxon>Methylococcaceae</taxon>
        <taxon>Methylomonas</taxon>
    </lineage>
</organism>